<dbReference type="Proteomes" id="UP000461730">
    <property type="component" value="Unassembled WGS sequence"/>
</dbReference>
<dbReference type="InterPro" id="IPR029030">
    <property type="entry name" value="Caspase-like_dom_sf"/>
</dbReference>
<feature type="signal peptide" evidence="2">
    <location>
        <begin position="1"/>
        <end position="26"/>
    </location>
</feature>
<keyword evidence="1 2" id="KW-0732">Signal</keyword>
<reference evidence="4 5" key="1">
    <citation type="submission" date="2019-12" db="EMBL/GenBank/DDBJ databases">
        <title>Chitinophaga sp. strain ysch24 (GDMCC 1.1355), whole genome shotgun sequence.</title>
        <authorList>
            <person name="Zhang X."/>
        </authorList>
    </citation>
    <scope>NUCLEOTIDE SEQUENCE [LARGE SCALE GENOMIC DNA]</scope>
    <source>
        <strain evidence="5">ysch24</strain>
    </source>
</reference>
<evidence type="ECO:0000259" key="3">
    <source>
        <dbReference type="Pfam" id="PF01364"/>
    </source>
</evidence>
<dbReference type="InterPro" id="IPR001769">
    <property type="entry name" value="Gingipain"/>
</dbReference>
<accession>A0A7K1TZJ8</accession>
<proteinExistence type="predicted"/>
<organism evidence="4 5">
    <name type="scientific">Chitinophaga tropicalis</name>
    <dbReference type="NCBI Taxonomy" id="2683588"/>
    <lineage>
        <taxon>Bacteria</taxon>
        <taxon>Pseudomonadati</taxon>
        <taxon>Bacteroidota</taxon>
        <taxon>Chitinophagia</taxon>
        <taxon>Chitinophagales</taxon>
        <taxon>Chitinophagaceae</taxon>
        <taxon>Chitinophaga</taxon>
    </lineage>
</organism>
<evidence type="ECO:0000256" key="2">
    <source>
        <dbReference type="SAM" id="SignalP"/>
    </source>
</evidence>
<comment type="caution">
    <text evidence="4">The sequence shown here is derived from an EMBL/GenBank/DDBJ whole genome shotgun (WGS) entry which is preliminary data.</text>
</comment>
<name>A0A7K1TZJ8_9BACT</name>
<dbReference type="NCBIfam" id="NF033707">
    <property type="entry name" value="T9SS_sortase"/>
    <property type="match status" value="1"/>
</dbReference>
<dbReference type="Pfam" id="PF01364">
    <property type="entry name" value="Peptidase_C25"/>
    <property type="match status" value="1"/>
</dbReference>
<protein>
    <submittedName>
        <fullName evidence="4">Type IX secretion system sortase PorU</fullName>
    </submittedName>
</protein>
<feature type="domain" description="Gingipain" evidence="3">
    <location>
        <begin position="395"/>
        <end position="763"/>
    </location>
</feature>
<dbReference type="CDD" id="cd02258">
    <property type="entry name" value="Peptidase_C25_N"/>
    <property type="match status" value="1"/>
</dbReference>
<feature type="chain" id="PRO_5029792509" evidence="2">
    <location>
        <begin position="27"/>
        <end position="1122"/>
    </location>
</feature>
<dbReference type="EMBL" id="WRXN01000001">
    <property type="protein sequence ID" value="MVT07532.1"/>
    <property type="molecule type" value="Genomic_DNA"/>
</dbReference>
<evidence type="ECO:0000313" key="5">
    <source>
        <dbReference type="Proteomes" id="UP000461730"/>
    </source>
</evidence>
<dbReference type="InterPro" id="IPR029031">
    <property type="entry name" value="Gingipain_N_sf"/>
</dbReference>
<dbReference type="GO" id="GO:0008234">
    <property type="term" value="F:cysteine-type peptidase activity"/>
    <property type="evidence" value="ECO:0007669"/>
    <property type="project" value="InterPro"/>
</dbReference>
<gene>
    <name evidence="4" type="primary">porU</name>
    <name evidence="4" type="ORF">GO493_04610</name>
</gene>
<sequence length="1122" mass="121861">MFVTMPYLRTYFLCCLMLSSCRLVLAGNGGGGPYAAHSVLAEGTWFKLAVTREGIYKIDKALLSSMGISGGLNTIRLYGTGGQMLPESNAAARYDDLPEVALMEEGDYLLFYAPGPHSWSYRTGSFFHSANLYSDTSYYFLRTGAGGRRISTDQGVPANTLAVSSFDYRNFYENDSLNFLASGKQWWGTVFNSAQPLRRIDFTLPVTPASLKVDARVAARGFGNSSFAVDVNGSNAGTLSLSAVSGNIFESYASVASGSFTATPSGTSIPVTLRFTPGGSGGQGWLDYLVVSGRCPLQLPAQEPLFFRDAASVNANQTALFTLANANSQTVVWDITDPLQPVRITTKLTGSTLSFSRDCSVLHEYAAFAGQGYQAPRYTGPVANQDLHGIEAADMLIITTPALQSAASRLAAWHSSHDGLTTRVVNAGDIYTEFASGSPDPVAIRDFVKMCYDRGGLKYLLLFGDASYDYKHRLSNNTNMVPTWQSAVSTDPIYAYPSDDFFGFLDDADDINDNGRQNLLDIAIGRLPVQSAADANIAVNKIIRYHDPASFGRWQQHITFVADDGDANLHLQDAESMSTIAAQQWPAGNINKIYLDAYPKVADAGGSRYPAVNAAIAEDIYNGTLIWNYTGHGSYTRLAEEVIMEESSLSTWKNAGKLPLFITATCDFAPFDNPAYTSLGEKVLLKENGGGIALMTTTRAVFSASNKVLNANYLQQLLTPGPDGRMLTLGQAAMEAKNQTYITYTDIPNNRKFQLLGDPALTLAFPRYHVVTDSLNGKAMGDIPDTLKAMGACTIKGHLEDEQGRRLDQYNGMLYTTVYDKPVLLYTRGNDAGSSQTEFYQQQNILFRGSQTIKNGHFSCSFVVPADIDYQAGAGSIDYYATDGSTTAGGAFSDIQVGGTAGTIEQDTRGPVIKGYMDNEYFRNGGMTGENTVLFLRLYDEHGINTSGYGIGHDLVATLDSGQYYILNNFFEAAADDYRNGSVSFPFSGLSEGLHRLTIKAWDTYNNSNTATLDFNVAGSSQLAVERVSCYPNPFSDRTWFAFSHNQQGQALDITIRIFTVMGQQIKTIHHTINAAGSRYVGAYWNGTNDAGSKVLPGIYIYNMMVTANGKTKVLGGKVILL</sequence>
<dbReference type="Gene3D" id="3.40.50.10390">
    <property type="entry name" value="Gingipain r, domain 1"/>
    <property type="match status" value="1"/>
</dbReference>
<keyword evidence="5" id="KW-1185">Reference proteome</keyword>
<dbReference type="AlphaFoldDB" id="A0A7K1TZJ8"/>
<evidence type="ECO:0000313" key="4">
    <source>
        <dbReference type="EMBL" id="MVT07532.1"/>
    </source>
</evidence>
<dbReference type="GO" id="GO:0006508">
    <property type="term" value="P:proteolysis"/>
    <property type="evidence" value="ECO:0007669"/>
    <property type="project" value="InterPro"/>
</dbReference>
<dbReference type="Gene3D" id="3.40.50.1460">
    <property type="match status" value="1"/>
</dbReference>
<dbReference type="SUPFAM" id="SSF52129">
    <property type="entry name" value="Caspase-like"/>
    <property type="match status" value="1"/>
</dbReference>
<dbReference type="Gene3D" id="2.60.40.4070">
    <property type="match status" value="1"/>
</dbReference>
<evidence type="ECO:0000256" key="1">
    <source>
        <dbReference type="ARBA" id="ARBA00022729"/>
    </source>
</evidence>